<dbReference type="AlphaFoldDB" id="A0A0B7A138"/>
<feature type="non-terminal residue" evidence="1">
    <location>
        <position position="1"/>
    </location>
</feature>
<protein>
    <submittedName>
        <fullName evidence="1">Uncharacterized protein</fullName>
    </submittedName>
</protein>
<name>A0A0B7A138_9EUPU</name>
<evidence type="ECO:0000313" key="1">
    <source>
        <dbReference type="EMBL" id="CEK74634.1"/>
    </source>
</evidence>
<organism evidence="1">
    <name type="scientific">Arion vulgaris</name>
    <dbReference type="NCBI Taxonomy" id="1028688"/>
    <lineage>
        <taxon>Eukaryota</taxon>
        <taxon>Metazoa</taxon>
        <taxon>Spiralia</taxon>
        <taxon>Lophotrochozoa</taxon>
        <taxon>Mollusca</taxon>
        <taxon>Gastropoda</taxon>
        <taxon>Heterobranchia</taxon>
        <taxon>Euthyneura</taxon>
        <taxon>Panpulmonata</taxon>
        <taxon>Eupulmonata</taxon>
        <taxon>Stylommatophora</taxon>
        <taxon>Helicina</taxon>
        <taxon>Arionoidea</taxon>
        <taxon>Arionidae</taxon>
        <taxon>Arion</taxon>
    </lineage>
</organism>
<accession>A0A0B7A138</accession>
<proteinExistence type="predicted"/>
<dbReference type="SUPFAM" id="SSF57603">
    <property type="entry name" value="FnI-like domain"/>
    <property type="match status" value="1"/>
</dbReference>
<gene>
    <name evidence="1" type="primary">ORF91926</name>
</gene>
<sequence length="133" mass="14587">PASCIIYAQSCVYLGKTYSHLETIPHENGCAKFQCQKGSLVAVYEACPRNIDGECHFVGSQFYHRYNLYNCTTRNISNLPVYSNEPLPNPTPPGCTVNGTQYDSGKRFQLSDGCLQYQCQSGTVAVTSPAACD</sequence>
<dbReference type="EMBL" id="HACG01027769">
    <property type="protein sequence ID" value="CEK74634.1"/>
    <property type="molecule type" value="Transcribed_RNA"/>
</dbReference>
<reference evidence="1" key="1">
    <citation type="submission" date="2014-12" db="EMBL/GenBank/DDBJ databases">
        <title>Insight into the proteome of Arion vulgaris.</title>
        <authorList>
            <person name="Aradska J."/>
            <person name="Bulat T."/>
            <person name="Smidak R."/>
            <person name="Sarate P."/>
            <person name="Gangsoo J."/>
            <person name="Sialana F."/>
            <person name="Bilban M."/>
            <person name="Lubec G."/>
        </authorList>
    </citation>
    <scope>NUCLEOTIDE SEQUENCE</scope>
    <source>
        <tissue evidence="1">Skin</tissue>
    </source>
</reference>
<feature type="non-terminal residue" evidence="1">
    <location>
        <position position="133"/>
    </location>
</feature>